<evidence type="ECO:0000259" key="1">
    <source>
        <dbReference type="Pfam" id="PF00656"/>
    </source>
</evidence>
<evidence type="ECO:0000313" key="2">
    <source>
        <dbReference type="EMBL" id="MFD0315772.1"/>
    </source>
</evidence>
<dbReference type="InterPro" id="IPR029030">
    <property type="entry name" value="Caspase-like_dom_sf"/>
</dbReference>
<accession>A0ABW2WB78</accession>
<protein>
    <submittedName>
        <fullName evidence="2">Caspase domain-containing protein</fullName>
    </submittedName>
</protein>
<gene>
    <name evidence="2" type="ORF">ACFQZ6_16360</name>
</gene>
<organism evidence="2 3">
    <name type="scientific">Streptomyces flavalbus</name>
    <dbReference type="NCBI Taxonomy" id="2665155"/>
    <lineage>
        <taxon>Bacteria</taxon>
        <taxon>Bacillati</taxon>
        <taxon>Actinomycetota</taxon>
        <taxon>Actinomycetes</taxon>
        <taxon>Kitasatosporales</taxon>
        <taxon>Streptomycetaceae</taxon>
        <taxon>Streptomyces</taxon>
    </lineage>
</organism>
<dbReference type="SUPFAM" id="SSF52129">
    <property type="entry name" value="Caspase-like"/>
    <property type="match status" value="1"/>
</dbReference>
<dbReference type="Gene3D" id="3.40.50.1460">
    <property type="match status" value="1"/>
</dbReference>
<dbReference type="InterPro" id="IPR011600">
    <property type="entry name" value="Pept_C14_caspase"/>
</dbReference>
<evidence type="ECO:0000313" key="3">
    <source>
        <dbReference type="Proteomes" id="UP001597023"/>
    </source>
</evidence>
<proteinExistence type="predicted"/>
<comment type="caution">
    <text evidence="2">The sequence shown here is derived from an EMBL/GenBank/DDBJ whole genome shotgun (WGS) entry which is preliminary data.</text>
</comment>
<dbReference type="NCBIfam" id="NF047832">
    <property type="entry name" value="caspase_w_EACC1"/>
    <property type="match status" value="1"/>
</dbReference>
<feature type="domain" description="Peptidase C14 caspase" evidence="1">
    <location>
        <begin position="10"/>
        <end position="233"/>
    </location>
</feature>
<dbReference type="EMBL" id="JBHTEB010000001">
    <property type="protein sequence ID" value="MFD0315772.1"/>
    <property type="molecule type" value="Genomic_DNA"/>
</dbReference>
<dbReference type="Proteomes" id="UP001597023">
    <property type="component" value="Unassembled WGS sequence"/>
</dbReference>
<dbReference type="Pfam" id="PF00656">
    <property type="entry name" value="Peptidase_C14"/>
    <property type="match status" value="1"/>
</dbReference>
<dbReference type="RefSeq" id="WP_381609427.1">
    <property type="nucleotide sequence ID" value="NZ_JBHTEB010000001.1"/>
</dbReference>
<name>A0ABW2WB78_9ACTN</name>
<reference evidence="3" key="1">
    <citation type="journal article" date="2019" name="Int. J. Syst. Evol. Microbiol.">
        <title>The Global Catalogue of Microorganisms (GCM) 10K type strain sequencing project: providing services to taxonomists for standard genome sequencing and annotation.</title>
        <authorList>
            <consortium name="The Broad Institute Genomics Platform"/>
            <consortium name="The Broad Institute Genome Sequencing Center for Infectious Disease"/>
            <person name="Wu L."/>
            <person name="Ma J."/>
        </authorList>
    </citation>
    <scope>NUCLEOTIDE SEQUENCE [LARGE SCALE GENOMIC DNA]</scope>
    <source>
        <strain evidence="3">CGMCC 4.7400</strain>
    </source>
</reference>
<sequence length="597" mass="63172">MTQSDPRGSRAVLIGVSGYRGAGRGAPGLDPLPSVAGGVRRLKELLTDPAVWGLRDEHCVALLDPASSDDVLRAVCDAAREATDALLVYFAGHGWPVGGSDLCLMLPTAHPDGLYGAVRYRDLRRVLVDERRARDQVVVLDCCFSGAAVTGSMGGGAGDLARHAAVERTYLMTACAAQELAYAPPEEPYPAFTGELVRTIARGVPDGPDPLPMRDVFVQVRDALRATGRQEPQDLATGVGHEIALVRNRAGDPGIPDEAAVTVRPVRRAVSWRAVPRRAVSWRAAGWSAAVTLAAGVLVLPLLPGWLGDSAGERPPPIDASADPCALAAPAALGRFGKTTLDAAYGGFDRCDVLVERADGDEVDVLVEFDAGQERPTAAAAGSTGRVTVVRLPGESDACTRHLLPEGEDTTVRVEAKTYDDGPHPLCAMADTAVRHAVDVLNKGEVPRRTKGFPSDSLFHENACGLLDAAALEAVPGVDANDPDPGFADWVCKYFSTTSHLQLDVRFDRGQPPSVADGGTPTRLRGRRAFVQPEADGADTCRVRLVQRTYADPTHPELAETLDVTLRGDDDRSPADLCRLATRLADAATANLPPNSS</sequence>
<keyword evidence="3" id="KW-1185">Reference proteome</keyword>